<feature type="region of interest" description="Disordered" evidence="1">
    <location>
        <begin position="1"/>
        <end position="25"/>
    </location>
</feature>
<dbReference type="Proteomes" id="UP001196413">
    <property type="component" value="Unassembled WGS sequence"/>
</dbReference>
<name>A0AAD5MLM1_PARTN</name>
<dbReference type="AlphaFoldDB" id="A0AAD5MLM1"/>
<proteinExistence type="predicted"/>
<gene>
    <name evidence="2" type="ORF">KIN20_005800</name>
</gene>
<organism evidence="2 3">
    <name type="scientific">Parelaphostrongylus tenuis</name>
    <name type="common">Meningeal worm</name>
    <dbReference type="NCBI Taxonomy" id="148309"/>
    <lineage>
        <taxon>Eukaryota</taxon>
        <taxon>Metazoa</taxon>
        <taxon>Ecdysozoa</taxon>
        <taxon>Nematoda</taxon>
        <taxon>Chromadorea</taxon>
        <taxon>Rhabditida</taxon>
        <taxon>Rhabditina</taxon>
        <taxon>Rhabditomorpha</taxon>
        <taxon>Strongyloidea</taxon>
        <taxon>Metastrongylidae</taxon>
        <taxon>Parelaphostrongylus</taxon>
    </lineage>
</organism>
<reference evidence="2" key="1">
    <citation type="submission" date="2021-06" db="EMBL/GenBank/DDBJ databases">
        <title>Parelaphostrongylus tenuis whole genome reference sequence.</title>
        <authorList>
            <person name="Garwood T.J."/>
            <person name="Larsen P.A."/>
            <person name="Fountain-Jones N.M."/>
            <person name="Garbe J.R."/>
            <person name="Macchietto M.G."/>
            <person name="Kania S.A."/>
            <person name="Gerhold R.W."/>
            <person name="Richards J.E."/>
            <person name="Wolf T.M."/>
        </authorList>
    </citation>
    <scope>NUCLEOTIDE SEQUENCE</scope>
    <source>
        <strain evidence="2">MNPRO001-30</strain>
        <tissue evidence="2">Meninges</tissue>
    </source>
</reference>
<dbReference type="EMBL" id="JAHQIW010000798">
    <property type="protein sequence ID" value="KAJ1350086.1"/>
    <property type="molecule type" value="Genomic_DNA"/>
</dbReference>
<comment type="caution">
    <text evidence="2">The sequence shown here is derived from an EMBL/GenBank/DDBJ whole genome shotgun (WGS) entry which is preliminary data.</text>
</comment>
<evidence type="ECO:0000313" key="3">
    <source>
        <dbReference type="Proteomes" id="UP001196413"/>
    </source>
</evidence>
<evidence type="ECO:0000256" key="1">
    <source>
        <dbReference type="SAM" id="MobiDB-lite"/>
    </source>
</evidence>
<evidence type="ECO:0000313" key="2">
    <source>
        <dbReference type="EMBL" id="KAJ1350086.1"/>
    </source>
</evidence>
<sequence length="53" mass="5861">MVMGADKGNAPSTSLTTHVDVPNHQDTQTQLSLNAQDSFTSQMFSRFSHRPQL</sequence>
<accession>A0AAD5MLM1</accession>
<protein>
    <submittedName>
        <fullName evidence="2">Uncharacterized protein</fullName>
    </submittedName>
</protein>
<keyword evidence="3" id="KW-1185">Reference proteome</keyword>